<organism evidence="1 2">
    <name type="scientific">Cyclobacterium lianum</name>
    <dbReference type="NCBI Taxonomy" id="388280"/>
    <lineage>
        <taxon>Bacteria</taxon>
        <taxon>Pseudomonadati</taxon>
        <taxon>Bacteroidota</taxon>
        <taxon>Cytophagia</taxon>
        <taxon>Cytophagales</taxon>
        <taxon>Cyclobacteriaceae</taxon>
        <taxon>Cyclobacterium</taxon>
    </lineage>
</organism>
<evidence type="ECO:0008006" key="3">
    <source>
        <dbReference type="Google" id="ProtNLM"/>
    </source>
</evidence>
<reference evidence="1 2" key="1">
    <citation type="submission" date="2016-11" db="EMBL/GenBank/DDBJ databases">
        <authorList>
            <person name="Jaros S."/>
            <person name="Januszkiewicz K."/>
            <person name="Wedrychowicz H."/>
        </authorList>
    </citation>
    <scope>NUCLEOTIDE SEQUENCE [LARGE SCALE GENOMIC DNA]</scope>
    <source>
        <strain evidence="1 2">CGMCC 1.6102</strain>
    </source>
</reference>
<proteinExistence type="predicted"/>
<dbReference type="AlphaFoldDB" id="A0A1M7PYB5"/>
<evidence type="ECO:0000313" key="1">
    <source>
        <dbReference type="EMBL" id="SHN22787.1"/>
    </source>
</evidence>
<dbReference type="PROSITE" id="PS51257">
    <property type="entry name" value="PROKAR_LIPOPROTEIN"/>
    <property type="match status" value="1"/>
</dbReference>
<gene>
    <name evidence="1" type="ORF">SAMN04488057_11213</name>
</gene>
<dbReference type="RefSeq" id="WP_073096056.1">
    <property type="nucleotide sequence ID" value="NZ_FRCY01000012.1"/>
</dbReference>
<name>A0A1M7PYB5_9BACT</name>
<evidence type="ECO:0000313" key="2">
    <source>
        <dbReference type="Proteomes" id="UP000184513"/>
    </source>
</evidence>
<dbReference type="EMBL" id="FRCY01000012">
    <property type="protein sequence ID" value="SHN22787.1"/>
    <property type="molecule type" value="Genomic_DNA"/>
</dbReference>
<dbReference type="InterPro" id="IPR025316">
    <property type="entry name" value="DUF4221"/>
</dbReference>
<dbReference type="OrthoDB" id="833511at2"/>
<keyword evidence="2" id="KW-1185">Reference proteome</keyword>
<dbReference type="Proteomes" id="UP000184513">
    <property type="component" value="Unassembled WGS sequence"/>
</dbReference>
<protein>
    <recommendedName>
        <fullName evidence="3">DUF4221 domain-containing protein</fullName>
    </recommendedName>
</protein>
<dbReference type="Pfam" id="PF13970">
    <property type="entry name" value="DUF4221"/>
    <property type="match status" value="1"/>
</dbReference>
<accession>A0A1M7PYB5</accession>
<dbReference type="SUPFAM" id="SSF63825">
    <property type="entry name" value="YWTD domain"/>
    <property type="match status" value="1"/>
</dbReference>
<sequence>MKNFLSTLLVPIFLLACKSDPSASEKVEGIDLSIDTVMIDTGEDIINLRFGIYFSGLSKDGKYLYNSGGTSPYLERINLETLEFEEKMDFETDGPNAFGAYVYGVSADVNNNLILTSWDGTSIFTRDKQKLKMYQLTGREFDGDRLEGREQFISKIIPSGDYKTVYGLTENYETSDIFFAILDEESASLQKIKLGGFEKASEFSVRHSMGGGATISPQNTEIARLGDKLVITNPVFSRIAVYDLVDENLKYYDCRPSLTASEKVGKYVGEVDSREAFESEVAKIKEEVTFLPLMYDEDNDRYLRLSLIGQSTINEAGLEEITDYQVFVSILNGAFEVIREEEIGDEVGKLFSAGTQKPFVKDGKIWLYLNVNDELAFVRLGLAG</sequence>